<dbReference type="Gene3D" id="2.60.40.10">
    <property type="entry name" value="Immunoglobulins"/>
    <property type="match status" value="1"/>
</dbReference>
<dbReference type="AlphaFoldDB" id="A0A382L0Q0"/>
<accession>A0A382L0Q0</accession>
<feature type="non-terminal residue" evidence="1">
    <location>
        <position position="1"/>
    </location>
</feature>
<dbReference type="EMBL" id="UINC01083148">
    <property type="protein sequence ID" value="SVC28577.1"/>
    <property type="molecule type" value="Genomic_DNA"/>
</dbReference>
<gene>
    <name evidence="1" type="ORF">METZ01_LOCUS281431</name>
</gene>
<sequence length="411" mass="44965">KYSKPLIKGPNAGERLIVMDAGYKKKLLASALAVALIFSSLIFLAGAQAGAGDDLEVGNLYEVAGSPPPRANVPYEIVVGWRNFGNTSSYDATVRLYSDCSQNNLENESAIITMGPDESGSVILNMTFENAGEEICYSATIYHDSTDYGEFENYINVEPEIGEALLWVEFDMESDQATQGQDVDVIFTYGNDGNVSTLNPVTFMAYFDELDDETLDSDDSFAPSPLTFDFISPPPPDAPPEPERMDWEYTIPPDIDDGRYKFTVIIDSEENNTEDPDLDDNVAVWEMCIGDCSTTDLRVWDNGIDSLRSEPIEPGAGDAISFRYSIENAGEGDAEPPESGDGDLVMYLEVMKCPDGDCSGQSWIYVNQSKDIRTAIGAGEVFSSDDLLTVNWSTASNDAGHWNVRIVVDGE</sequence>
<reference evidence="1" key="1">
    <citation type="submission" date="2018-05" db="EMBL/GenBank/DDBJ databases">
        <authorList>
            <person name="Lanie J.A."/>
            <person name="Ng W.-L."/>
            <person name="Kazmierczak K.M."/>
            <person name="Andrzejewski T.M."/>
            <person name="Davidsen T.M."/>
            <person name="Wayne K.J."/>
            <person name="Tettelin H."/>
            <person name="Glass J.I."/>
            <person name="Rusch D."/>
            <person name="Podicherti R."/>
            <person name="Tsui H.-C.T."/>
            <person name="Winkler M.E."/>
        </authorList>
    </citation>
    <scope>NUCLEOTIDE SEQUENCE</scope>
</reference>
<evidence type="ECO:0008006" key="2">
    <source>
        <dbReference type="Google" id="ProtNLM"/>
    </source>
</evidence>
<name>A0A382L0Q0_9ZZZZ</name>
<proteinExistence type="predicted"/>
<dbReference type="InterPro" id="IPR013783">
    <property type="entry name" value="Ig-like_fold"/>
</dbReference>
<evidence type="ECO:0000313" key="1">
    <source>
        <dbReference type="EMBL" id="SVC28577.1"/>
    </source>
</evidence>
<organism evidence="1">
    <name type="scientific">marine metagenome</name>
    <dbReference type="NCBI Taxonomy" id="408172"/>
    <lineage>
        <taxon>unclassified sequences</taxon>
        <taxon>metagenomes</taxon>
        <taxon>ecological metagenomes</taxon>
    </lineage>
</organism>
<feature type="non-terminal residue" evidence="1">
    <location>
        <position position="411"/>
    </location>
</feature>
<protein>
    <recommendedName>
        <fullName evidence="2">CARDB domain-containing protein</fullName>
    </recommendedName>
</protein>